<feature type="region of interest" description="Disordered" evidence="1">
    <location>
        <begin position="194"/>
        <end position="255"/>
    </location>
</feature>
<evidence type="ECO:0000256" key="1">
    <source>
        <dbReference type="SAM" id="MobiDB-lite"/>
    </source>
</evidence>
<organism evidence="2 3">
    <name type="scientific">Trametes pubescens</name>
    <name type="common">White-rot fungus</name>
    <dbReference type="NCBI Taxonomy" id="154538"/>
    <lineage>
        <taxon>Eukaryota</taxon>
        <taxon>Fungi</taxon>
        <taxon>Dikarya</taxon>
        <taxon>Basidiomycota</taxon>
        <taxon>Agaricomycotina</taxon>
        <taxon>Agaricomycetes</taxon>
        <taxon>Polyporales</taxon>
        <taxon>Polyporaceae</taxon>
        <taxon>Trametes</taxon>
    </lineage>
</organism>
<accession>A0A1M2V9B4</accession>
<dbReference type="EMBL" id="MNAD01001557">
    <property type="protein sequence ID" value="OJT04194.1"/>
    <property type="molecule type" value="Genomic_DNA"/>
</dbReference>
<keyword evidence="3" id="KW-1185">Reference proteome</keyword>
<dbReference type="AlphaFoldDB" id="A0A1M2V9B4"/>
<dbReference type="OrthoDB" id="2750498at2759"/>
<reference evidence="2 3" key="1">
    <citation type="submission" date="2016-10" db="EMBL/GenBank/DDBJ databases">
        <title>Genome sequence of the basidiomycete white-rot fungus Trametes pubescens.</title>
        <authorList>
            <person name="Makela M.R."/>
            <person name="Granchi Z."/>
            <person name="Peng M."/>
            <person name="De Vries R.P."/>
            <person name="Grigoriev I."/>
            <person name="Riley R."/>
            <person name="Hilden K."/>
        </authorList>
    </citation>
    <scope>NUCLEOTIDE SEQUENCE [LARGE SCALE GENOMIC DNA]</scope>
    <source>
        <strain evidence="2 3">FBCC735</strain>
    </source>
</reference>
<dbReference type="Proteomes" id="UP000184267">
    <property type="component" value="Unassembled WGS sequence"/>
</dbReference>
<name>A0A1M2V9B4_TRAPU</name>
<comment type="caution">
    <text evidence="2">The sequence shown here is derived from an EMBL/GenBank/DDBJ whole genome shotgun (WGS) entry which is preliminary data.</text>
</comment>
<protein>
    <submittedName>
        <fullName evidence="2">Uncharacterized protein</fullName>
    </submittedName>
</protein>
<sequence length="380" mass="41593">MDAFFDTFLPAPIAYTVPEYAPFRADEFDTIMPSTDPTFESLFDFDRWAADAGVAPTWNDFAFDAFDASNAFNYTPQDAVYPSYMPQDAPAPAFDAFASFVASIYACGWADRDHVTTFGPDSTAPLPYPFVSPTDICDLVPVVPQFEDEEEQEEVVAVEELEFDMALLEQVDQFLASLGQQALQAEPAAVIDEPVNEPDISVKPSASRPCKRRRPDHDDADIYPAPPKKCARRPRTPAHASSSSTPRSQSPAFDKSTLPKPIVVVRAAVLCPMPGCDVVLSTKDSAWRSHFRIAHHADVCADSSCAASGSCERACPLPKADGSPCGAHMTVDSLGRHVLNKHIGVVYRCPVCGLEKPQRLYAAERHIKTCLRNSLKAAWT</sequence>
<gene>
    <name evidence="2" type="ORF">TRAPUB_5146</name>
</gene>
<feature type="compositionally biased region" description="Low complexity" evidence="1">
    <location>
        <begin position="237"/>
        <end position="252"/>
    </location>
</feature>
<dbReference type="OMA" id="DMANAYY"/>
<evidence type="ECO:0000313" key="2">
    <source>
        <dbReference type="EMBL" id="OJT04194.1"/>
    </source>
</evidence>
<proteinExistence type="predicted"/>
<evidence type="ECO:0000313" key="3">
    <source>
        <dbReference type="Proteomes" id="UP000184267"/>
    </source>
</evidence>